<evidence type="ECO:0000256" key="2">
    <source>
        <dbReference type="SAM" id="SignalP"/>
    </source>
</evidence>
<comment type="similarity">
    <text evidence="1">Belongs to the transglycosylase Slt family.</text>
</comment>
<name>A0A930Y3E3_9GAMM</name>
<keyword evidence="5" id="KW-1185">Reference proteome</keyword>
<evidence type="ECO:0000259" key="3">
    <source>
        <dbReference type="Pfam" id="PF01464"/>
    </source>
</evidence>
<evidence type="ECO:0000313" key="4">
    <source>
        <dbReference type="EMBL" id="MBF2735806.1"/>
    </source>
</evidence>
<proteinExistence type="inferred from homology"/>
<dbReference type="SUPFAM" id="SSF53955">
    <property type="entry name" value="Lysozyme-like"/>
    <property type="match status" value="1"/>
</dbReference>
<dbReference type="InterPro" id="IPR023346">
    <property type="entry name" value="Lysozyme-like_dom_sf"/>
</dbReference>
<accession>A0A930Y3E3</accession>
<organism evidence="4 5">
    <name type="scientific">Candidatus Amphirhobacter heronislandensis</name>
    <dbReference type="NCBI Taxonomy" id="1732024"/>
    <lineage>
        <taxon>Bacteria</taxon>
        <taxon>Pseudomonadati</taxon>
        <taxon>Pseudomonadota</taxon>
        <taxon>Gammaproteobacteria</taxon>
        <taxon>Candidatus Tethybacterales</taxon>
        <taxon>Candidatus Tethybacteraceae</taxon>
        <taxon>Candidatus Amphirhobacter</taxon>
    </lineage>
</organism>
<dbReference type="PANTHER" id="PTHR37423">
    <property type="entry name" value="SOLUBLE LYTIC MUREIN TRANSGLYCOSYLASE-RELATED"/>
    <property type="match status" value="1"/>
</dbReference>
<reference evidence="4" key="1">
    <citation type="submission" date="2020-10" db="EMBL/GenBank/DDBJ databases">
        <title>An improved Amphimedon queenslandica hologenome assembly reveals how three proteobacterial symbionts can extend the metabolic phenotypic of their marine sponge host.</title>
        <authorList>
            <person name="Degnan B."/>
            <person name="Degnan S."/>
            <person name="Xiang X."/>
        </authorList>
    </citation>
    <scope>NUCLEOTIDE SEQUENCE</scope>
    <source>
        <strain evidence="4">AqS2</strain>
    </source>
</reference>
<sequence length="212" mass="24666">MTPLLRLAPPLLALLLAAAAAAQEADGRPDEYEQLRHKVAIGALGADLPPPPELEIFAGNEAWFCGKRRFLDSYLPKDHLLRRKRWQDAFLRTVLYESLRAGVYPDVVMAIIEVESAFRKYAVSVAGARGYMQVMPFWAEWMEREETDNLFNLRTNIRYGTVILRHYMDLDGLQTEEDRIKRGLQRYYGDLRRLDYYAKVVAAYQRQRQHRC</sequence>
<dbReference type="CDD" id="cd00254">
    <property type="entry name" value="LT-like"/>
    <property type="match status" value="1"/>
</dbReference>
<comment type="caution">
    <text evidence="4">The sequence shown here is derived from an EMBL/GenBank/DDBJ whole genome shotgun (WGS) entry which is preliminary data.</text>
</comment>
<dbReference type="InterPro" id="IPR008258">
    <property type="entry name" value="Transglycosylase_SLT_dom_1"/>
</dbReference>
<feature type="chain" id="PRO_5037783503" evidence="2">
    <location>
        <begin position="23"/>
        <end position="212"/>
    </location>
</feature>
<feature type="domain" description="Transglycosylase SLT" evidence="3">
    <location>
        <begin position="98"/>
        <end position="169"/>
    </location>
</feature>
<protein>
    <submittedName>
        <fullName evidence="4">Lytic transglycosylase domain-containing protein</fullName>
    </submittedName>
</protein>
<dbReference type="PANTHER" id="PTHR37423:SF2">
    <property type="entry name" value="MEMBRANE-BOUND LYTIC MUREIN TRANSGLYCOSYLASE C"/>
    <property type="match status" value="1"/>
</dbReference>
<dbReference type="EMBL" id="JADHEI010000052">
    <property type="protein sequence ID" value="MBF2735806.1"/>
    <property type="molecule type" value="Genomic_DNA"/>
</dbReference>
<dbReference type="Gene3D" id="1.10.530.10">
    <property type="match status" value="1"/>
</dbReference>
<evidence type="ECO:0000256" key="1">
    <source>
        <dbReference type="ARBA" id="ARBA00007734"/>
    </source>
</evidence>
<gene>
    <name evidence="4" type="ORF">ISN26_07040</name>
</gene>
<dbReference type="Pfam" id="PF01464">
    <property type="entry name" value="SLT"/>
    <property type="match status" value="1"/>
</dbReference>
<keyword evidence="2" id="KW-0732">Signal</keyword>
<dbReference type="AlphaFoldDB" id="A0A930Y3E3"/>
<evidence type="ECO:0000313" key="5">
    <source>
        <dbReference type="Proteomes" id="UP000604381"/>
    </source>
</evidence>
<feature type="signal peptide" evidence="2">
    <location>
        <begin position="1"/>
        <end position="22"/>
    </location>
</feature>
<dbReference type="Proteomes" id="UP000604381">
    <property type="component" value="Unassembled WGS sequence"/>
</dbReference>